<evidence type="ECO:0000313" key="7">
    <source>
        <dbReference type="EMBL" id="QSS60943.1"/>
    </source>
</evidence>
<dbReference type="InterPro" id="IPR020846">
    <property type="entry name" value="MFS_dom"/>
</dbReference>
<dbReference type="PANTHER" id="PTHR42718">
    <property type="entry name" value="MAJOR FACILITATOR SUPERFAMILY MULTIDRUG TRANSPORTER MFSC"/>
    <property type="match status" value="1"/>
</dbReference>
<protein>
    <submittedName>
        <fullName evidence="7">Integral membrane protein, MFS transporter</fullName>
    </submittedName>
</protein>
<feature type="transmembrane region" description="Helical" evidence="5">
    <location>
        <begin position="148"/>
        <end position="167"/>
    </location>
</feature>
<dbReference type="SUPFAM" id="SSF103473">
    <property type="entry name" value="MFS general substrate transporter"/>
    <property type="match status" value="1"/>
</dbReference>
<dbReference type="GO" id="GO:0022857">
    <property type="term" value="F:transmembrane transporter activity"/>
    <property type="evidence" value="ECO:0007669"/>
    <property type="project" value="InterPro"/>
</dbReference>
<keyword evidence="3 5" id="KW-1133">Transmembrane helix</keyword>
<dbReference type="Gene3D" id="1.20.1250.20">
    <property type="entry name" value="MFS general substrate transporter like domains"/>
    <property type="match status" value="2"/>
</dbReference>
<evidence type="ECO:0000259" key="6">
    <source>
        <dbReference type="PROSITE" id="PS50850"/>
    </source>
</evidence>
<feature type="transmembrane region" description="Helical" evidence="5">
    <location>
        <begin position="278"/>
        <end position="299"/>
    </location>
</feature>
<feature type="transmembrane region" description="Helical" evidence="5">
    <location>
        <begin position="206"/>
        <end position="225"/>
    </location>
</feature>
<keyword evidence="4 5" id="KW-0472">Membrane</keyword>
<feature type="transmembrane region" description="Helical" evidence="5">
    <location>
        <begin position="311"/>
        <end position="329"/>
    </location>
</feature>
<sequence length="580" mass="61842">MVNAKSQPIFSPLRRPFVEMSGISVQPLPQKEPHSPGHAIANEPCGTKPESAETTTCVDPENESVENVAPNDGMKKKPSAGIIVAASSMVFMNSVLNGMLTVGLPSIARDTRLPDNLILWPASVFGLTCGCTLLLSGSIGDLIGSRRVYLTGGLLLSAFTLGCGLARTGIQLIMFRAISGIAISMCLPTAVSIITSSFPKGKRRNVAFACLGAAQPVGFSIGLTLGGVLVDTLGWRYGFYIVSGAIAPFLLLAFWGIPKDPRKTAPITRQRLASEIDWVGNVCISASLGMFSYSFAVMSGDIKSLIRPGNLVVLILAVLFLAAFIYWVTRQESLNRIALIPPSLFRSTPDSPNRARNFSAICISVFFTWAIFNANQYFTTLYFQKIQHLSTLETSARFVPMIVSGAIANIMTGLIVGRVRADILCVGTAAISAIAPLLLAVADPSWSYWAVAFVATTAIPISADTLFTISNLVITSIFPPKTHGLAGGVFNTISQIGMSVGLAVTAVISSSVAEHERRQVVGGGDNDGLGKNDQYALLKAYKATYWALFGGSVVVVVLSWWGLQRIGKVGLKDRVRPADC</sequence>
<evidence type="ECO:0000256" key="3">
    <source>
        <dbReference type="ARBA" id="ARBA00022989"/>
    </source>
</evidence>
<organism evidence="7 8">
    <name type="scientific">Ajellomyces capsulatus</name>
    <name type="common">Darling's disease fungus</name>
    <name type="synonym">Histoplasma capsulatum</name>
    <dbReference type="NCBI Taxonomy" id="5037"/>
    <lineage>
        <taxon>Eukaryota</taxon>
        <taxon>Fungi</taxon>
        <taxon>Dikarya</taxon>
        <taxon>Ascomycota</taxon>
        <taxon>Pezizomycotina</taxon>
        <taxon>Eurotiomycetes</taxon>
        <taxon>Eurotiomycetidae</taxon>
        <taxon>Onygenales</taxon>
        <taxon>Ajellomycetaceae</taxon>
        <taxon>Histoplasma</taxon>
    </lineage>
</organism>
<dbReference type="PROSITE" id="PS50850">
    <property type="entry name" value="MFS"/>
    <property type="match status" value="1"/>
</dbReference>
<evidence type="ECO:0000256" key="5">
    <source>
        <dbReference type="SAM" id="Phobius"/>
    </source>
</evidence>
<feature type="transmembrane region" description="Helical" evidence="5">
    <location>
        <begin position="423"/>
        <end position="442"/>
    </location>
</feature>
<feature type="transmembrane region" description="Helical" evidence="5">
    <location>
        <begin position="398"/>
        <end position="416"/>
    </location>
</feature>
<dbReference type="GO" id="GO:0016020">
    <property type="term" value="C:membrane"/>
    <property type="evidence" value="ECO:0007669"/>
    <property type="project" value="UniProtKB-SubCell"/>
</dbReference>
<reference evidence="7" key="1">
    <citation type="submission" date="2021-01" db="EMBL/GenBank/DDBJ databases">
        <title>Chromosome-level genome assembly of a human fungal pathogen reveals clustering of transcriptionally co-regulated genes.</title>
        <authorList>
            <person name="Voorhies M."/>
            <person name="Cohen S."/>
            <person name="Shea T.P."/>
            <person name="Petrus S."/>
            <person name="Munoz J.F."/>
            <person name="Poplawski S."/>
            <person name="Goldman W.E."/>
            <person name="Michael T."/>
            <person name="Cuomo C.A."/>
            <person name="Sil A."/>
            <person name="Beyhan S."/>
        </authorList>
    </citation>
    <scope>NUCLEOTIDE SEQUENCE</scope>
    <source>
        <strain evidence="7">WU24</strain>
    </source>
</reference>
<feature type="transmembrane region" description="Helical" evidence="5">
    <location>
        <begin position="543"/>
        <end position="563"/>
    </location>
</feature>
<dbReference type="OrthoDB" id="2130629at2759"/>
<evidence type="ECO:0000256" key="4">
    <source>
        <dbReference type="ARBA" id="ARBA00023136"/>
    </source>
</evidence>
<feature type="transmembrane region" description="Helical" evidence="5">
    <location>
        <begin position="82"/>
        <end position="105"/>
    </location>
</feature>
<feature type="transmembrane region" description="Helical" evidence="5">
    <location>
        <begin position="173"/>
        <end position="194"/>
    </location>
</feature>
<dbReference type="Pfam" id="PF07690">
    <property type="entry name" value="MFS_1"/>
    <property type="match status" value="1"/>
</dbReference>
<gene>
    <name evidence="7" type="ORF">I7I51_05749</name>
</gene>
<dbReference type="EMBL" id="CP069110">
    <property type="protein sequence ID" value="QSS60943.1"/>
    <property type="molecule type" value="Genomic_DNA"/>
</dbReference>
<evidence type="ECO:0000256" key="1">
    <source>
        <dbReference type="ARBA" id="ARBA00004141"/>
    </source>
</evidence>
<dbReference type="InterPro" id="IPR011701">
    <property type="entry name" value="MFS"/>
</dbReference>
<name>A0A8A1M877_AJECA</name>
<dbReference type="Proteomes" id="UP000663671">
    <property type="component" value="Chromosome 4"/>
</dbReference>
<evidence type="ECO:0000313" key="8">
    <source>
        <dbReference type="Proteomes" id="UP000663671"/>
    </source>
</evidence>
<feature type="transmembrane region" description="Helical" evidence="5">
    <location>
        <begin position="485"/>
        <end position="508"/>
    </location>
</feature>
<evidence type="ECO:0000256" key="2">
    <source>
        <dbReference type="ARBA" id="ARBA00022692"/>
    </source>
</evidence>
<feature type="transmembrane region" description="Helical" evidence="5">
    <location>
        <begin position="448"/>
        <end position="473"/>
    </location>
</feature>
<dbReference type="AlphaFoldDB" id="A0A8A1M877"/>
<dbReference type="VEuPathDB" id="FungiDB:I7I51_05749"/>
<feature type="transmembrane region" description="Helical" evidence="5">
    <location>
        <begin position="117"/>
        <end position="136"/>
    </location>
</feature>
<feature type="domain" description="Major facilitator superfamily (MFS) profile" evidence="6">
    <location>
        <begin position="82"/>
        <end position="568"/>
    </location>
</feature>
<feature type="transmembrane region" description="Helical" evidence="5">
    <location>
        <begin position="358"/>
        <end position="378"/>
    </location>
</feature>
<keyword evidence="2 5" id="KW-0812">Transmembrane</keyword>
<comment type="subcellular location">
    <subcellularLocation>
        <location evidence="1">Membrane</location>
        <topology evidence="1">Multi-pass membrane protein</topology>
    </subcellularLocation>
</comment>
<accession>A0A8A1M877</accession>
<proteinExistence type="predicted"/>
<dbReference type="InterPro" id="IPR036259">
    <property type="entry name" value="MFS_trans_sf"/>
</dbReference>
<feature type="transmembrane region" description="Helical" evidence="5">
    <location>
        <begin position="237"/>
        <end position="257"/>
    </location>
</feature>
<dbReference type="PANTHER" id="PTHR42718:SF10">
    <property type="entry name" value="TRANSPORTER, PUTATIVE (AFU_ORTHOLOGUE AFUA_8G06760)-RELATED"/>
    <property type="match status" value="1"/>
</dbReference>